<evidence type="ECO:0000313" key="9">
    <source>
        <dbReference type="EMBL" id="GKT26121.1"/>
    </source>
</evidence>
<dbReference type="Pfam" id="PF00075">
    <property type="entry name" value="RNase_H"/>
    <property type="match status" value="1"/>
</dbReference>
<protein>
    <recommendedName>
        <fullName evidence="3">ribonuclease H</fullName>
        <ecNumber evidence="3">3.1.26.4</ecNumber>
    </recommendedName>
</protein>
<keyword evidence="5" id="KW-0479">Metal-binding</keyword>
<dbReference type="SUPFAM" id="SSF53098">
    <property type="entry name" value="Ribonuclease H-like"/>
    <property type="match status" value="1"/>
</dbReference>
<evidence type="ECO:0000256" key="2">
    <source>
        <dbReference type="ARBA" id="ARBA00005300"/>
    </source>
</evidence>
<dbReference type="EMBL" id="BQXS01012637">
    <property type="protein sequence ID" value="GKT26121.1"/>
    <property type="molecule type" value="Genomic_DNA"/>
</dbReference>
<evidence type="ECO:0000256" key="1">
    <source>
        <dbReference type="ARBA" id="ARBA00000077"/>
    </source>
</evidence>
<dbReference type="EC" id="3.1.26.4" evidence="3"/>
<accession>A0ABQ5K498</accession>
<organism evidence="9 10">
    <name type="scientific">Aduncisulcus paluster</name>
    <dbReference type="NCBI Taxonomy" id="2918883"/>
    <lineage>
        <taxon>Eukaryota</taxon>
        <taxon>Metamonada</taxon>
        <taxon>Carpediemonas-like organisms</taxon>
        <taxon>Aduncisulcus</taxon>
    </lineage>
</organism>
<keyword evidence="10" id="KW-1185">Reference proteome</keyword>
<comment type="caution">
    <text evidence="9">The sequence shown here is derived from an EMBL/GenBank/DDBJ whole genome shotgun (WGS) entry which is preliminary data.</text>
</comment>
<evidence type="ECO:0000259" key="8">
    <source>
        <dbReference type="PROSITE" id="PS50879"/>
    </source>
</evidence>
<dbReference type="InterPro" id="IPR002156">
    <property type="entry name" value="RNaseH_domain"/>
</dbReference>
<name>A0ABQ5K498_9EUKA</name>
<evidence type="ECO:0000256" key="4">
    <source>
        <dbReference type="ARBA" id="ARBA00022722"/>
    </source>
</evidence>
<evidence type="ECO:0000256" key="6">
    <source>
        <dbReference type="ARBA" id="ARBA00022759"/>
    </source>
</evidence>
<dbReference type="InterPro" id="IPR012337">
    <property type="entry name" value="RNaseH-like_sf"/>
</dbReference>
<comment type="catalytic activity">
    <reaction evidence="1">
        <text>Endonucleolytic cleavage to 5'-phosphomonoester.</text>
        <dbReference type="EC" id="3.1.26.4"/>
    </reaction>
</comment>
<gene>
    <name evidence="9" type="ORF">ADUPG1_013246</name>
</gene>
<dbReference type="Proteomes" id="UP001057375">
    <property type="component" value="Unassembled WGS sequence"/>
</dbReference>
<comment type="similarity">
    <text evidence="2">Belongs to the RNase H family.</text>
</comment>
<dbReference type="PANTHER" id="PTHR10642">
    <property type="entry name" value="RIBONUCLEASE H1"/>
    <property type="match status" value="1"/>
</dbReference>
<dbReference type="PROSITE" id="PS50879">
    <property type="entry name" value="RNASE_H_1"/>
    <property type="match status" value="1"/>
</dbReference>
<sequence length="166" mass="19257">MYDYDLKRGAIFTDGAAKGNRRGQSQAGYAYWIPYDEILFSTSDPDIHTNNQAELMAILSVLDHISDFDDELGITRFSHYDIYSDSEYAINVITWKWMVRRGRNLTLIKRCQYLLGYLEDHGISITFHHVYAHQSYSHSMSVREMFEAENNAIVDREASRAASRGW</sequence>
<evidence type="ECO:0000256" key="7">
    <source>
        <dbReference type="ARBA" id="ARBA00022801"/>
    </source>
</evidence>
<proteinExistence type="inferred from homology"/>
<evidence type="ECO:0000256" key="5">
    <source>
        <dbReference type="ARBA" id="ARBA00022723"/>
    </source>
</evidence>
<evidence type="ECO:0000256" key="3">
    <source>
        <dbReference type="ARBA" id="ARBA00012180"/>
    </source>
</evidence>
<keyword evidence="7" id="KW-0378">Hydrolase</keyword>
<dbReference type="PANTHER" id="PTHR10642:SF26">
    <property type="entry name" value="RIBONUCLEASE H1"/>
    <property type="match status" value="1"/>
</dbReference>
<keyword evidence="6" id="KW-0255">Endonuclease</keyword>
<dbReference type="InterPro" id="IPR050092">
    <property type="entry name" value="RNase_H"/>
</dbReference>
<reference evidence="9" key="1">
    <citation type="submission" date="2022-03" db="EMBL/GenBank/DDBJ databases">
        <title>Draft genome sequence of Aduncisulcus paluster, a free-living microaerophilic Fornicata.</title>
        <authorList>
            <person name="Yuyama I."/>
            <person name="Kume K."/>
            <person name="Tamura T."/>
            <person name="Inagaki Y."/>
            <person name="Hashimoto T."/>
        </authorList>
    </citation>
    <scope>NUCLEOTIDE SEQUENCE</scope>
    <source>
        <strain evidence="9">NY0171</strain>
    </source>
</reference>
<evidence type="ECO:0000313" key="10">
    <source>
        <dbReference type="Proteomes" id="UP001057375"/>
    </source>
</evidence>
<keyword evidence="4" id="KW-0540">Nuclease</keyword>
<dbReference type="InterPro" id="IPR036397">
    <property type="entry name" value="RNaseH_sf"/>
</dbReference>
<dbReference type="Gene3D" id="3.30.420.10">
    <property type="entry name" value="Ribonuclease H-like superfamily/Ribonuclease H"/>
    <property type="match status" value="1"/>
</dbReference>
<feature type="domain" description="RNase H type-1" evidence="8">
    <location>
        <begin position="5"/>
        <end position="163"/>
    </location>
</feature>